<dbReference type="SUPFAM" id="SSF56784">
    <property type="entry name" value="HAD-like"/>
    <property type="match status" value="1"/>
</dbReference>
<dbReference type="InterPro" id="IPR023214">
    <property type="entry name" value="HAD_sf"/>
</dbReference>
<dbReference type="PRINTS" id="PR00413">
    <property type="entry name" value="HADHALOGNASE"/>
</dbReference>
<dbReference type="CDD" id="cd02603">
    <property type="entry name" value="HAD_sEH-N_like"/>
    <property type="match status" value="1"/>
</dbReference>
<dbReference type="Pfam" id="PF00702">
    <property type="entry name" value="Hydrolase"/>
    <property type="match status" value="1"/>
</dbReference>
<dbReference type="RefSeq" id="WP_193928187.1">
    <property type="nucleotide sequence ID" value="NZ_JADEYC010000015.1"/>
</dbReference>
<evidence type="ECO:0000313" key="1">
    <source>
        <dbReference type="EMBL" id="MBE9374745.1"/>
    </source>
</evidence>
<proteinExistence type="predicted"/>
<sequence>MQIILGRLDTHLGRPRQAQQRLRAAYDGGQPPAEYWAAVGARLGIAVDDPLAERLTAADIAGWLHPDPAALDLLDELRSAPVQLALLSNAPAVFGRAAERQDWTRGFQHLLFSGDVQLIKPDPRIYRLLLDRIGARAAECLFFDDRPDNVRAAQECGMRAELWRGAPAARSGLRERGAITP</sequence>
<dbReference type="Proteomes" id="UP000598360">
    <property type="component" value="Unassembled WGS sequence"/>
</dbReference>
<evidence type="ECO:0000313" key="2">
    <source>
        <dbReference type="Proteomes" id="UP000598360"/>
    </source>
</evidence>
<dbReference type="Gene3D" id="3.40.50.1000">
    <property type="entry name" value="HAD superfamily/HAD-like"/>
    <property type="match status" value="1"/>
</dbReference>
<dbReference type="InterPro" id="IPR036412">
    <property type="entry name" value="HAD-like_sf"/>
</dbReference>
<gene>
    <name evidence="1" type="ORF">IQ251_09830</name>
</gene>
<dbReference type="PANTHER" id="PTHR43611">
    <property type="entry name" value="ALPHA-D-GLUCOSE 1-PHOSPHATE PHOSPHATASE"/>
    <property type="match status" value="1"/>
</dbReference>
<organism evidence="1 2">
    <name type="scientific">Saccharopolyspora montiporae</name>
    <dbReference type="NCBI Taxonomy" id="2781240"/>
    <lineage>
        <taxon>Bacteria</taxon>
        <taxon>Bacillati</taxon>
        <taxon>Actinomycetota</taxon>
        <taxon>Actinomycetes</taxon>
        <taxon>Pseudonocardiales</taxon>
        <taxon>Pseudonocardiaceae</taxon>
        <taxon>Saccharopolyspora</taxon>
    </lineage>
</organism>
<dbReference type="EMBL" id="JADEYC010000015">
    <property type="protein sequence ID" value="MBE9374745.1"/>
    <property type="molecule type" value="Genomic_DNA"/>
</dbReference>
<protein>
    <submittedName>
        <fullName evidence="1">HAD family phosphatase</fullName>
    </submittedName>
</protein>
<comment type="caution">
    <text evidence="1">The sequence shown here is derived from an EMBL/GenBank/DDBJ whole genome shotgun (WGS) entry which is preliminary data.</text>
</comment>
<dbReference type="AlphaFoldDB" id="A0A929B9N3"/>
<keyword evidence="2" id="KW-1185">Reference proteome</keyword>
<accession>A0A929B9N3</accession>
<dbReference type="PANTHER" id="PTHR43611:SF3">
    <property type="entry name" value="FLAVIN MONONUCLEOTIDE HYDROLASE 1, CHLOROPLATIC"/>
    <property type="match status" value="1"/>
</dbReference>
<name>A0A929B9N3_9PSEU</name>
<dbReference type="InterPro" id="IPR006439">
    <property type="entry name" value="HAD-SF_hydro_IA"/>
</dbReference>
<reference evidence="1" key="1">
    <citation type="submission" date="2020-10" db="EMBL/GenBank/DDBJ databases">
        <title>Diversity and distribution of actinomycetes associated with coral in the coast of Hainan.</title>
        <authorList>
            <person name="Li F."/>
        </authorList>
    </citation>
    <scope>NUCLEOTIDE SEQUENCE</scope>
    <source>
        <strain evidence="1">HNM0983</strain>
    </source>
</reference>
<dbReference type="NCBIfam" id="TIGR01509">
    <property type="entry name" value="HAD-SF-IA-v3"/>
    <property type="match status" value="1"/>
</dbReference>